<dbReference type="SUPFAM" id="SSF53474">
    <property type="entry name" value="alpha/beta-Hydrolases"/>
    <property type="match status" value="1"/>
</dbReference>
<keyword evidence="3" id="KW-1185">Reference proteome</keyword>
<dbReference type="PANTHER" id="PTHR43433">
    <property type="entry name" value="HYDROLASE, ALPHA/BETA FOLD FAMILY PROTEIN"/>
    <property type="match status" value="1"/>
</dbReference>
<accession>A0A1H0D0F3</accession>
<dbReference type="InterPro" id="IPR029058">
    <property type="entry name" value="AB_hydrolase_fold"/>
</dbReference>
<evidence type="ECO:0000259" key="1">
    <source>
        <dbReference type="Pfam" id="PF00561"/>
    </source>
</evidence>
<sequence>MERTIGNFQTEGITMEYSVAGSGKPVLVMHGGHSNYKEAFGYEALLQSGYSVITPSRAGYGETSKEAGKSLALACEHYKKLLDHLQVESVHVIAMSAGGPSGIYFAAHYPEYVTSLVLESAVTKEWLTPKDKEYKAAQLIFRPGTEKITWKMISLLNNVFPKFIFRQMFSSFSSLSFKEAQELIAPEDIDAIKKMNNRQRSGAGFLIDLAQIKELSEEDLQTVSAPTLILHSRHDSSVPFAHAQYAASTIPDAELRLLDTWGHLIWLGKHGEKTDAYVVNFLDEHSG</sequence>
<dbReference type="Gene3D" id="3.40.50.1820">
    <property type="entry name" value="alpha/beta hydrolase"/>
    <property type="match status" value="1"/>
</dbReference>
<dbReference type="RefSeq" id="WP_090841629.1">
    <property type="nucleotide sequence ID" value="NZ_FNIL01000002.1"/>
</dbReference>
<gene>
    <name evidence="2" type="ORF">SAMN04488053_102298</name>
</gene>
<reference evidence="3" key="1">
    <citation type="submission" date="2016-10" db="EMBL/GenBank/DDBJ databases">
        <authorList>
            <person name="Varghese N."/>
            <person name="Submissions S."/>
        </authorList>
    </citation>
    <scope>NUCLEOTIDE SEQUENCE [LARGE SCALE GENOMIC DNA]</scope>
    <source>
        <strain evidence="3">CGMCC 1.10369</strain>
    </source>
</reference>
<dbReference type="OrthoDB" id="9773293at2"/>
<evidence type="ECO:0000313" key="3">
    <source>
        <dbReference type="Proteomes" id="UP000198778"/>
    </source>
</evidence>
<dbReference type="EMBL" id="FNIL01000002">
    <property type="protein sequence ID" value="SDN63622.1"/>
    <property type="molecule type" value="Genomic_DNA"/>
</dbReference>
<feature type="domain" description="AB hydrolase-1" evidence="1">
    <location>
        <begin position="25"/>
        <end position="265"/>
    </location>
</feature>
<dbReference type="InterPro" id="IPR000073">
    <property type="entry name" value="AB_hydrolase_1"/>
</dbReference>
<dbReference type="Pfam" id="PF00561">
    <property type="entry name" value="Abhydrolase_1"/>
    <property type="match status" value="1"/>
</dbReference>
<dbReference type="Proteomes" id="UP000198778">
    <property type="component" value="Unassembled WGS sequence"/>
</dbReference>
<dbReference type="AlphaFoldDB" id="A0A1H0D0F3"/>
<protein>
    <submittedName>
        <fullName evidence="2">Pimeloyl-ACP methyl ester carboxylesterase</fullName>
    </submittedName>
</protein>
<dbReference type="PRINTS" id="PR00111">
    <property type="entry name" value="ABHYDROLASE"/>
</dbReference>
<proteinExistence type="predicted"/>
<dbReference type="InterPro" id="IPR050471">
    <property type="entry name" value="AB_hydrolase"/>
</dbReference>
<organism evidence="2 3">
    <name type="scientific">Alkalicoccus daliensis</name>
    <dbReference type="NCBI Taxonomy" id="745820"/>
    <lineage>
        <taxon>Bacteria</taxon>
        <taxon>Bacillati</taxon>
        <taxon>Bacillota</taxon>
        <taxon>Bacilli</taxon>
        <taxon>Bacillales</taxon>
        <taxon>Bacillaceae</taxon>
        <taxon>Alkalicoccus</taxon>
    </lineage>
</organism>
<dbReference type="PANTHER" id="PTHR43433:SF1">
    <property type="entry name" value="BLL5160 PROTEIN"/>
    <property type="match status" value="1"/>
</dbReference>
<name>A0A1H0D0F3_9BACI</name>
<evidence type="ECO:0000313" key="2">
    <source>
        <dbReference type="EMBL" id="SDN63622.1"/>
    </source>
</evidence>
<dbReference type="STRING" id="745820.SAMN04488053_102298"/>